<dbReference type="InterPro" id="IPR043502">
    <property type="entry name" value="DNA/RNA_pol_sf"/>
</dbReference>
<keyword evidence="11" id="KW-0511">Multifunctional enzyme</keyword>
<sequence length="1601" mass="182200">MPLNCVKRTLILPLLSSYSCLLEAVSERLEIDANSDFMVTYNSDNDIVEVCDDLEVNEFMEFVVKSSRIVTLCIVESSVNGRQSSNSGSNQQSNFIHATPSVNVYQTEYHATQIHQTQIPGSGGFYQNLPSYQQMHGFSGNPMYVLGFPGYPMQDPQSDSVDRKLKQVVGSPKNKKPNERDLLDDEKLRPFKEKIMGSVFGKVKRLSGEDESSESDEDAETTPVANKNFKEDKFWNMPPLLKTPVLHIKKKGMCSLTSNLVRLHETFDSKEQIKIVLGRKALEEGFQIRYPRSDPQRVYAKCIVDTCEWLFRAYIPKDYKKFYVTAFVDHHTCTKTQIHPHHRNASPKVLGHILKEVMSESSRIYRGKEIMTDMNARFKIDISYSQAWRAKCYALQLLRGTPEESFAELPLYCHNLKLKNQGTITHIETDDEDRFEIFFLAIGAVIRTFVLHMRPLIIIDGAHLKGEFLGTMYLAVAMDGNNQILPLAYGVGKSETFRSWDWFLTKLKECIIGKQDHLTIISDGAVSIASAIKNVFPNAFHGRCCRHLLMNLREKCPRFISKEELFWKACKAYRISDFEERFSTLRDWLPSIANKLDMIGLENSDEHKHKLTPWAEAKLAQRIAKSATWTVRPAANYLYKVVDYYKNATFDLNTRTSSCGQWQLPGLPCGHLIAVMRHLRQSSANQFAFSCFKTSVWRATYNEVIFDVGHPSKWDQPDGLITVLPPVMDKRQPGRPRNRDRFRSKGEQITPKSCRRCFKGGHNCRDCPSVLFRQHQVQSIIDAPPSPNHVFKFLEEEFEEDPQEEPEEAFEEDPKEDPEEELEAEVEEDAPPAATPPVGSPITPPPLSESSSDTKTVVPVVTSGALKMPPPGSTFEAGGPLSVSSFLPFYLHGRKIARLDDNTELLLSNVKYLERCEKKCQAEMEANSSKIRKFEDKDQEKTEKVEKMEKRLKTLETNYALVLRDRDEWKKAFYHLQAWVSERFGWGAMDACPNDGVMGQLLLGSLNLPNCRDQVVVLSSLSIVIIMPPKMMKRKAVKKMVKKWIAKAIEEYEKTRANSGNVGGSKPTNTRGTGDDIEAYNNRFHELDLMCPNLVPNEKKKIERYIQGFPERIKGNITSSRPTTLHDAINMARELVEQAILGKAAREKDCRVRVPATGGNALHNVTCFGCGEKGHYRHKCPKGRNQQNEGASARAYVVVENSQQNLNVITGMFLLNDHYASVLFDSGAEISFVSTEFTPFIDIAPTILNTSYEVELADGKVVGSFDVIVGMDWLSYHRAVIVCYEKIVRIPLPNGEILEIQGERPGKDPESLSCIKADEKKLDDIRIVRDFPEVFPDDLTGLPPVREIELRIDLIPGALPVVKSPYRLAPSEILELSNQLKELQEKGFIRPSHSPWGSPVLFVKKKDGALRMCIKYRELNKLTIKNRYPLLRIDDLFDNYKCEFWLKEVQFLGHVVNRDGIHVDPSKFESVKNWKTPESPIEIRSFLRLACYYRRFIENFSKIAKPITLLTQKNKTYVWGDKKEEAFHILKEKLCNAPVLALPDGPNDFVVYCYASNQGFGCVLMQRGKVIAYASTQLKIHEKNYTTHDLELAAVVFALKT</sequence>
<dbReference type="Gene3D" id="3.10.10.10">
    <property type="entry name" value="HIV Type 1 Reverse Transcriptase, subunit A, domain 1"/>
    <property type="match status" value="1"/>
</dbReference>
<organism evidence="18 19">
    <name type="scientific">Tanacetum coccineum</name>
    <dbReference type="NCBI Taxonomy" id="301880"/>
    <lineage>
        <taxon>Eukaryota</taxon>
        <taxon>Viridiplantae</taxon>
        <taxon>Streptophyta</taxon>
        <taxon>Embryophyta</taxon>
        <taxon>Tracheophyta</taxon>
        <taxon>Spermatophyta</taxon>
        <taxon>Magnoliopsida</taxon>
        <taxon>eudicotyledons</taxon>
        <taxon>Gunneridae</taxon>
        <taxon>Pentapetalae</taxon>
        <taxon>asterids</taxon>
        <taxon>campanulids</taxon>
        <taxon>Asterales</taxon>
        <taxon>Asteraceae</taxon>
        <taxon>Asteroideae</taxon>
        <taxon>Anthemideae</taxon>
        <taxon>Anthemidinae</taxon>
        <taxon>Tanacetum</taxon>
    </lineage>
</organism>
<dbReference type="InterPro" id="IPR021109">
    <property type="entry name" value="Peptidase_aspartic_dom_sf"/>
</dbReference>
<dbReference type="SUPFAM" id="SSF56672">
    <property type="entry name" value="DNA/RNA polymerases"/>
    <property type="match status" value="1"/>
</dbReference>
<keyword evidence="2" id="KW-0808">Transferase</keyword>
<keyword evidence="10" id="KW-0238">DNA-binding</keyword>
<dbReference type="Gene3D" id="4.10.60.10">
    <property type="entry name" value="Zinc finger, CCHC-type"/>
    <property type="match status" value="1"/>
</dbReference>
<dbReference type="InterPro" id="IPR007527">
    <property type="entry name" value="Znf_SWIM"/>
</dbReference>
<feature type="domain" description="SWIM-type" evidence="17">
    <location>
        <begin position="639"/>
        <end position="680"/>
    </location>
</feature>
<dbReference type="SUPFAM" id="SSF50630">
    <property type="entry name" value="Acid proteases"/>
    <property type="match status" value="1"/>
</dbReference>
<keyword evidence="5" id="KW-0479">Metal-binding</keyword>
<dbReference type="InterPro" id="IPR050951">
    <property type="entry name" value="Retrovirus_Pol_polyprotein"/>
</dbReference>
<dbReference type="GO" id="GO:0003964">
    <property type="term" value="F:RNA-directed DNA polymerase activity"/>
    <property type="evidence" value="ECO:0007669"/>
    <property type="project" value="UniProtKB-KW"/>
</dbReference>
<keyword evidence="6" id="KW-0064">Aspartyl protease</keyword>
<evidence type="ECO:0000256" key="10">
    <source>
        <dbReference type="ARBA" id="ARBA00023125"/>
    </source>
</evidence>
<dbReference type="Proteomes" id="UP001151760">
    <property type="component" value="Unassembled WGS sequence"/>
</dbReference>
<evidence type="ECO:0000259" key="16">
    <source>
        <dbReference type="PROSITE" id="PS50158"/>
    </source>
</evidence>
<dbReference type="EMBL" id="BQNB010016775">
    <property type="protein sequence ID" value="GJT55640.1"/>
    <property type="molecule type" value="Genomic_DNA"/>
</dbReference>
<evidence type="ECO:0000259" key="17">
    <source>
        <dbReference type="PROSITE" id="PS50966"/>
    </source>
</evidence>
<comment type="caution">
    <text evidence="18">The sequence shown here is derived from an EMBL/GenBank/DDBJ whole genome shotgun (WGS) entry which is preliminary data.</text>
</comment>
<feature type="compositionally biased region" description="Basic and acidic residues" evidence="14">
    <location>
        <begin position="728"/>
        <end position="746"/>
    </location>
</feature>
<dbReference type="Pfam" id="PF10551">
    <property type="entry name" value="MULE"/>
    <property type="match status" value="1"/>
</dbReference>
<keyword evidence="1" id="KW-0645">Protease</keyword>
<dbReference type="InterPro" id="IPR006564">
    <property type="entry name" value="Znf_PMZ"/>
</dbReference>
<evidence type="ECO:0000256" key="2">
    <source>
        <dbReference type="ARBA" id="ARBA00022679"/>
    </source>
</evidence>
<evidence type="ECO:0000256" key="1">
    <source>
        <dbReference type="ARBA" id="ARBA00022670"/>
    </source>
</evidence>
<dbReference type="SUPFAM" id="SSF57756">
    <property type="entry name" value="Retrovirus zinc finger-like domains"/>
    <property type="match status" value="1"/>
</dbReference>
<evidence type="ECO:0000256" key="9">
    <source>
        <dbReference type="ARBA" id="ARBA00022833"/>
    </source>
</evidence>
<name>A0ABQ5EXH3_9ASTR</name>
<dbReference type="Gene3D" id="3.30.70.270">
    <property type="match status" value="1"/>
</dbReference>
<feature type="region of interest" description="Disordered" evidence="14">
    <location>
        <begin position="797"/>
        <end position="856"/>
    </location>
</feature>
<dbReference type="SMART" id="SM00343">
    <property type="entry name" value="ZnF_C2HC"/>
    <property type="match status" value="2"/>
</dbReference>
<dbReference type="PANTHER" id="PTHR37984:SF5">
    <property type="entry name" value="PROTEIN NYNRIN-LIKE"/>
    <property type="match status" value="1"/>
</dbReference>
<keyword evidence="13" id="KW-0175">Coiled coil</keyword>
<evidence type="ECO:0000256" key="5">
    <source>
        <dbReference type="ARBA" id="ARBA00022723"/>
    </source>
</evidence>
<keyword evidence="7" id="KW-0255">Endonuclease</keyword>
<evidence type="ECO:0000256" key="8">
    <source>
        <dbReference type="ARBA" id="ARBA00022771"/>
    </source>
</evidence>
<keyword evidence="3" id="KW-0548">Nucleotidyltransferase</keyword>
<evidence type="ECO:0000256" key="7">
    <source>
        <dbReference type="ARBA" id="ARBA00022759"/>
    </source>
</evidence>
<feature type="domain" description="CCHC-type" evidence="16">
    <location>
        <begin position="754"/>
        <end position="769"/>
    </location>
</feature>
<dbReference type="Pfam" id="PF17919">
    <property type="entry name" value="RT_RNaseH_2"/>
    <property type="match status" value="1"/>
</dbReference>
<keyword evidence="4" id="KW-0540">Nuclease</keyword>
<evidence type="ECO:0000256" key="3">
    <source>
        <dbReference type="ARBA" id="ARBA00022695"/>
    </source>
</evidence>
<evidence type="ECO:0000256" key="4">
    <source>
        <dbReference type="ARBA" id="ARBA00022722"/>
    </source>
</evidence>
<evidence type="ECO:0000256" key="14">
    <source>
        <dbReference type="SAM" id="MobiDB-lite"/>
    </source>
</evidence>
<keyword evidence="18" id="KW-0695">RNA-directed DNA polymerase</keyword>
<protein>
    <submittedName>
        <fullName evidence="18">Reverse transcriptase domain-containing protein</fullName>
    </submittedName>
</protein>
<keyword evidence="8 12" id="KW-0863">Zinc-finger</keyword>
<evidence type="ECO:0000256" key="11">
    <source>
        <dbReference type="ARBA" id="ARBA00023268"/>
    </source>
</evidence>
<feature type="compositionally biased region" description="Pro residues" evidence="14">
    <location>
        <begin position="833"/>
        <end position="847"/>
    </location>
</feature>
<dbReference type="PANTHER" id="PTHR37984">
    <property type="entry name" value="PROTEIN CBG26694"/>
    <property type="match status" value="1"/>
</dbReference>
<feature type="coiled-coil region" evidence="13">
    <location>
        <begin position="931"/>
        <end position="965"/>
    </location>
</feature>
<dbReference type="Pfam" id="PF08284">
    <property type="entry name" value="RVP_2"/>
    <property type="match status" value="2"/>
</dbReference>
<dbReference type="InterPro" id="IPR036875">
    <property type="entry name" value="Znf_CCHC_sf"/>
</dbReference>
<evidence type="ECO:0000313" key="18">
    <source>
        <dbReference type="EMBL" id="GJT55640.1"/>
    </source>
</evidence>
<proteinExistence type="predicted"/>
<evidence type="ECO:0000256" key="12">
    <source>
        <dbReference type="PROSITE-ProRule" id="PRU00047"/>
    </source>
</evidence>
<keyword evidence="19" id="KW-1185">Reference proteome</keyword>
<keyword evidence="15" id="KW-0732">Signal</keyword>
<feature type="chain" id="PRO_5046968540" evidence="15">
    <location>
        <begin position="25"/>
        <end position="1601"/>
    </location>
</feature>
<feature type="region of interest" description="Disordered" evidence="14">
    <location>
        <begin position="727"/>
        <end position="746"/>
    </location>
</feature>
<reference evidence="18" key="1">
    <citation type="journal article" date="2022" name="Int. J. Mol. Sci.">
        <title>Draft Genome of Tanacetum Coccineum: Genomic Comparison of Closely Related Tanacetum-Family Plants.</title>
        <authorList>
            <person name="Yamashiro T."/>
            <person name="Shiraishi A."/>
            <person name="Nakayama K."/>
            <person name="Satake H."/>
        </authorList>
    </citation>
    <scope>NUCLEOTIDE SEQUENCE</scope>
</reference>
<feature type="compositionally biased region" description="Acidic residues" evidence="14">
    <location>
        <begin position="797"/>
        <end position="830"/>
    </location>
</feature>
<dbReference type="PROSITE" id="PS51257">
    <property type="entry name" value="PROKAR_LIPOPROTEIN"/>
    <property type="match status" value="1"/>
</dbReference>
<evidence type="ECO:0000256" key="6">
    <source>
        <dbReference type="ARBA" id="ARBA00022750"/>
    </source>
</evidence>
<dbReference type="SMART" id="SM00575">
    <property type="entry name" value="ZnF_PMZ"/>
    <property type="match status" value="1"/>
</dbReference>
<gene>
    <name evidence="18" type="ORF">Tco_0990694</name>
</gene>
<evidence type="ECO:0000256" key="15">
    <source>
        <dbReference type="SAM" id="SignalP"/>
    </source>
</evidence>
<feature type="signal peptide" evidence="15">
    <location>
        <begin position="1"/>
        <end position="24"/>
    </location>
</feature>
<dbReference type="CDD" id="cd00303">
    <property type="entry name" value="retropepsin_like"/>
    <property type="match status" value="1"/>
</dbReference>
<keyword evidence="9" id="KW-0862">Zinc</keyword>
<dbReference type="InterPro" id="IPR043128">
    <property type="entry name" value="Rev_trsase/Diguanyl_cyclase"/>
</dbReference>
<accession>A0ABQ5EXH3</accession>
<reference evidence="18" key="2">
    <citation type="submission" date="2022-01" db="EMBL/GenBank/DDBJ databases">
        <authorList>
            <person name="Yamashiro T."/>
            <person name="Shiraishi A."/>
            <person name="Satake H."/>
            <person name="Nakayama K."/>
        </authorList>
    </citation>
    <scope>NUCLEOTIDE SEQUENCE</scope>
</reference>
<dbReference type="InterPro" id="IPR041577">
    <property type="entry name" value="RT_RNaseH_2"/>
</dbReference>
<dbReference type="InterPro" id="IPR001878">
    <property type="entry name" value="Znf_CCHC"/>
</dbReference>
<evidence type="ECO:0000313" key="19">
    <source>
        <dbReference type="Proteomes" id="UP001151760"/>
    </source>
</evidence>
<evidence type="ECO:0000256" key="13">
    <source>
        <dbReference type="SAM" id="Coils"/>
    </source>
</evidence>
<dbReference type="PROSITE" id="PS50966">
    <property type="entry name" value="ZF_SWIM"/>
    <property type="match status" value="1"/>
</dbReference>
<feature type="compositionally biased region" description="Basic and acidic residues" evidence="14">
    <location>
        <begin position="176"/>
        <end position="185"/>
    </location>
</feature>
<keyword evidence="4" id="KW-0378">Hydrolase</keyword>
<dbReference type="PROSITE" id="PS50158">
    <property type="entry name" value="ZF_CCHC"/>
    <property type="match status" value="2"/>
</dbReference>
<dbReference type="InterPro" id="IPR018289">
    <property type="entry name" value="MULE_transposase_dom"/>
</dbReference>
<feature type="region of interest" description="Disordered" evidence="14">
    <location>
        <begin position="155"/>
        <end position="185"/>
    </location>
</feature>
<feature type="domain" description="CCHC-type" evidence="16">
    <location>
        <begin position="1167"/>
        <end position="1182"/>
    </location>
</feature>